<evidence type="ECO:0000256" key="3">
    <source>
        <dbReference type="ARBA" id="ARBA00023027"/>
    </source>
</evidence>
<dbReference type="OrthoDB" id="202470at2759"/>
<dbReference type="PANTHER" id="PTHR43103:SF5">
    <property type="entry name" value="4-EPIMERASE, PUTATIVE (AFU_ORTHOLOGUE AFUA_7G00360)-RELATED"/>
    <property type="match status" value="1"/>
</dbReference>
<dbReference type="Gene3D" id="3.40.50.720">
    <property type="entry name" value="NAD(P)-binding Rossmann-like Domain"/>
    <property type="match status" value="1"/>
</dbReference>
<dbReference type="Pfam" id="PF01370">
    <property type="entry name" value="Epimerase"/>
    <property type="match status" value="1"/>
</dbReference>
<accession>A0A4Y7QF89</accession>
<organism evidence="5 6">
    <name type="scientific">Rickenella mellea</name>
    <dbReference type="NCBI Taxonomy" id="50990"/>
    <lineage>
        <taxon>Eukaryota</taxon>
        <taxon>Fungi</taxon>
        <taxon>Dikarya</taxon>
        <taxon>Basidiomycota</taxon>
        <taxon>Agaricomycotina</taxon>
        <taxon>Agaricomycetes</taxon>
        <taxon>Hymenochaetales</taxon>
        <taxon>Rickenellaceae</taxon>
        <taxon>Rickenella</taxon>
    </lineage>
</organism>
<dbReference type="STRING" id="50990.A0A4Y7QF89"/>
<comment type="similarity">
    <text evidence="1">Belongs to the NAD(P)-dependent epimerase/dehydratase family.</text>
</comment>
<protein>
    <submittedName>
        <fullName evidence="5">NAD(P)-binding protein</fullName>
    </submittedName>
</protein>
<keyword evidence="6" id="KW-1185">Reference proteome</keyword>
<reference evidence="5 6" key="1">
    <citation type="submission" date="2018-06" db="EMBL/GenBank/DDBJ databases">
        <title>A transcriptomic atlas of mushroom development highlights an independent origin of complex multicellularity.</title>
        <authorList>
            <consortium name="DOE Joint Genome Institute"/>
            <person name="Krizsan K."/>
            <person name="Almasi E."/>
            <person name="Merenyi Z."/>
            <person name="Sahu N."/>
            <person name="Viragh M."/>
            <person name="Koszo T."/>
            <person name="Mondo S."/>
            <person name="Kiss B."/>
            <person name="Balint B."/>
            <person name="Kues U."/>
            <person name="Barry K."/>
            <person name="Hegedus J.C."/>
            <person name="Henrissat B."/>
            <person name="Johnson J."/>
            <person name="Lipzen A."/>
            <person name="Ohm R."/>
            <person name="Nagy I."/>
            <person name="Pangilinan J."/>
            <person name="Yan J."/>
            <person name="Xiong Y."/>
            <person name="Grigoriev I.V."/>
            <person name="Hibbett D.S."/>
            <person name="Nagy L.G."/>
        </authorList>
    </citation>
    <scope>NUCLEOTIDE SEQUENCE [LARGE SCALE GENOMIC DNA]</scope>
    <source>
        <strain evidence="5 6">SZMC22713</strain>
    </source>
</reference>
<dbReference type="SUPFAM" id="SSF51735">
    <property type="entry name" value="NAD(P)-binding Rossmann-fold domains"/>
    <property type="match status" value="1"/>
</dbReference>
<dbReference type="EMBL" id="ML170163">
    <property type="protein sequence ID" value="TDL25519.1"/>
    <property type="molecule type" value="Genomic_DNA"/>
</dbReference>
<keyword evidence="2" id="KW-0560">Oxidoreductase</keyword>
<keyword evidence="3" id="KW-0520">NAD</keyword>
<dbReference type="GO" id="GO:0016491">
    <property type="term" value="F:oxidoreductase activity"/>
    <property type="evidence" value="ECO:0007669"/>
    <property type="project" value="UniProtKB-KW"/>
</dbReference>
<evidence type="ECO:0000256" key="1">
    <source>
        <dbReference type="ARBA" id="ARBA00007637"/>
    </source>
</evidence>
<dbReference type="VEuPathDB" id="FungiDB:BD410DRAFT_819665"/>
<name>A0A4Y7QF89_9AGAM</name>
<dbReference type="InterPro" id="IPR036291">
    <property type="entry name" value="NAD(P)-bd_dom_sf"/>
</dbReference>
<gene>
    <name evidence="5" type="ORF">BD410DRAFT_819665</name>
</gene>
<dbReference type="InterPro" id="IPR001509">
    <property type="entry name" value="Epimerase_deHydtase"/>
</dbReference>
<dbReference type="Proteomes" id="UP000294933">
    <property type="component" value="Unassembled WGS sequence"/>
</dbReference>
<evidence type="ECO:0000259" key="4">
    <source>
        <dbReference type="Pfam" id="PF01370"/>
    </source>
</evidence>
<proteinExistence type="inferred from homology"/>
<dbReference type="AlphaFoldDB" id="A0A4Y7QF89"/>
<evidence type="ECO:0000313" key="5">
    <source>
        <dbReference type="EMBL" id="TDL25519.1"/>
    </source>
</evidence>
<dbReference type="PANTHER" id="PTHR43103">
    <property type="entry name" value="NUCLEOSIDE-DIPHOSPHATE-SUGAR EPIMERASE"/>
    <property type="match status" value="1"/>
</dbReference>
<sequence length="275" mass="30625">MKIAVTGCNGRVGKRVVHCALERGYDVVGIDCAGESEQTQNPKYKYAKIDLKDYDATLEAFRGCDGIVHLAAYPGPGDYVVETHNANVVISWNVLRAAAELGITRIAQASTVNVVTMVFSQGPKFHYFPIDEEHPLEPDEPYGLSKVIAELQADTIVRRYPSTRIASLRIHYSIPDRESYAFDDPTRSKNDLWAYVQEDSAADAFLLALAENDEKWSGHERFFIAAPDTRYNGDLAEACRTQWPDVPIKPGKEITAQGTVFDCTKAEQLLGWKHA</sequence>
<evidence type="ECO:0000256" key="2">
    <source>
        <dbReference type="ARBA" id="ARBA00023002"/>
    </source>
</evidence>
<feature type="domain" description="NAD-dependent epimerase/dehydratase" evidence="4">
    <location>
        <begin position="3"/>
        <end position="170"/>
    </location>
</feature>
<evidence type="ECO:0000313" key="6">
    <source>
        <dbReference type="Proteomes" id="UP000294933"/>
    </source>
</evidence>